<evidence type="ECO:0000313" key="4">
    <source>
        <dbReference type="Proteomes" id="UP001204000"/>
    </source>
</evidence>
<feature type="non-terminal residue" evidence="3">
    <location>
        <position position="432"/>
    </location>
</feature>
<evidence type="ECO:0000256" key="1">
    <source>
        <dbReference type="SAM" id="Coils"/>
    </source>
</evidence>
<dbReference type="Gene3D" id="3.10.310.50">
    <property type="match status" value="1"/>
</dbReference>
<reference evidence="3" key="1">
    <citation type="submission" date="2022-05" db="EMBL/GenBank/DDBJ databases">
        <title>Corynebacterium sp. TA-R-1 sp. nov., isolated from human feces.</title>
        <authorList>
            <person name="Shamsuzzaman M."/>
            <person name="Dahal R.H."/>
        </authorList>
    </citation>
    <scope>NUCLEOTIDE SEQUENCE</scope>
    <source>
        <strain evidence="3">TA-R-1</strain>
    </source>
</reference>
<accession>A0ABT1G327</accession>
<dbReference type="RefSeq" id="WP_253579051.1">
    <property type="nucleotide sequence ID" value="NZ_JAMFTQ010000016.1"/>
</dbReference>
<keyword evidence="4" id="KW-1185">Reference proteome</keyword>
<feature type="transmembrane region" description="Helical" evidence="2">
    <location>
        <begin position="21"/>
        <end position="42"/>
    </location>
</feature>
<keyword evidence="2" id="KW-1133">Transmembrane helix</keyword>
<name>A0ABT1G327_9CORY</name>
<protein>
    <recommendedName>
        <fullName evidence="5">TPM domain-containing protein</fullName>
    </recommendedName>
</protein>
<evidence type="ECO:0008006" key="5">
    <source>
        <dbReference type="Google" id="ProtNLM"/>
    </source>
</evidence>
<dbReference type="Proteomes" id="UP001204000">
    <property type="component" value="Unassembled WGS sequence"/>
</dbReference>
<organism evidence="3 4">
    <name type="scientific">Corynebacterium stercoris</name>
    <dbReference type="NCBI Taxonomy" id="2943490"/>
    <lineage>
        <taxon>Bacteria</taxon>
        <taxon>Bacillati</taxon>
        <taxon>Actinomycetota</taxon>
        <taxon>Actinomycetes</taxon>
        <taxon>Mycobacteriales</taxon>
        <taxon>Corynebacteriaceae</taxon>
        <taxon>Corynebacterium</taxon>
    </lineage>
</organism>
<keyword evidence="1" id="KW-0175">Coiled coil</keyword>
<dbReference type="EMBL" id="JAMFTQ010000016">
    <property type="protein sequence ID" value="MCP1388439.1"/>
    <property type="molecule type" value="Genomic_DNA"/>
</dbReference>
<keyword evidence="2" id="KW-0472">Membrane</keyword>
<evidence type="ECO:0000313" key="3">
    <source>
        <dbReference type="EMBL" id="MCP1388439.1"/>
    </source>
</evidence>
<gene>
    <name evidence="3" type="ORF">M5J20_09635</name>
</gene>
<keyword evidence="2" id="KW-0812">Transmembrane</keyword>
<feature type="coiled-coil region" evidence="1">
    <location>
        <begin position="364"/>
        <end position="391"/>
    </location>
</feature>
<evidence type="ECO:0000256" key="2">
    <source>
        <dbReference type="SAM" id="Phobius"/>
    </source>
</evidence>
<comment type="caution">
    <text evidence="3">The sequence shown here is derived from an EMBL/GenBank/DDBJ whole genome shotgun (WGS) entry which is preliminary data.</text>
</comment>
<sequence>MARELSTTDPKKEPATVTKKQVKPILAIAAAVGLAFGGLGWVSSEIPTLAESTPQQLAAPQVTIDDPHEVLSSADRQRLIDDAKTINAPEYVTDFHYMVFATNHENILDTVEEYTRDHYPDLIDQSKGTDGEFREGVVIIGVGLDPRQAFAYSGFDIGDELGFTDDGRLNDILDAMKPDVKAGDIPAGLMKSAHLALDADAIGQYQVDYAEGDRVAKTIAGLGAGFGLTTAGGMLLASAQGRRRNQLVKGREDYELVTGEYVRLAQRLDEVDIRAHSLSSAFADAELRKQWVEVRDRFLDLNELVHGAQGLSTIDMSDDNAVRAHRKQLADAAETVEHTSNAEDNIDRLFAVENGDEAARRTDLAALREDIQEAREKVQELKWESNKTKKAMAVSCGVCATFEYFVEYLTWGCAVEDLAGCFIELVLHPGHV</sequence>
<proteinExistence type="predicted"/>